<dbReference type="SMART" id="SM00965">
    <property type="entry name" value="STN"/>
    <property type="match status" value="1"/>
</dbReference>
<evidence type="ECO:0000313" key="11">
    <source>
        <dbReference type="EMBL" id="PLR14331.1"/>
    </source>
</evidence>
<dbReference type="NCBIfam" id="TIGR01782">
    <property type="entry name" value="TonB-Xanth-Caul"/>
    <property type="match status" value="1"/>
</dbReference>
<dbReference type="EMBL" id="CP026100">
    <property type="protein sequence ID" value="AYV47617.1"/>
    <property type="molecule type" value="Genomic_DNA"/>
</dbReference>
<dbReference type="Gene3D" id="2.170.130.10">
    <property type="entry name" value="TonB-dependent receptor, plug domain"/>
    <property type="match status" value="1"/>
</dbReference>
<dbReference type="GO" id="GO:0006826">
    <property type="term" value="P:iron ion transport"/>
    <property type="evidence" value="ECO:0007669"/>
    <property type="project" value="UniProtKB-KW"/>
</dbReference>
<keyword evidence="3" id="KW-0406">Ion transport</keyword>
<organism evidence="11 12">
    <name type="scientific">Caulobacter flavus</name>
    <dbReference type="NCBI Taxonomy" id="1679497"/>
    <lineage>
        <taxon>Bacteria</taxon>
        <taxon>Pseudomonadati</taxon>
        <taxon>Pseudomonadota</taxon>
        <taxon>Alphaproteobacteria</taxon>
        <taxon>Caulobacterales</taxon>
        <taxon>Caulobacteraceae</taxon>
        <taxon>Caulobacter</taxon>
    </lineage>
</organism>
<reference evidence="10 13" key="2">
    <citation type="submission" date="2018-01" db="EMBL/GenBank/DDBJ databases">
        <title>Complete genome sequence of Caulobacter flavus RHGG3.</title>
        <authorList>
            <person name="Yang E."/>
        </authorList>
    </citation>
    <scope>NUCLEOTIDE SEQUENCE [LARGE SCALE GENOMIC DNA]</scope>
    <source>
        <strain evidence="10 13">RHGG3</strain>
    </source>
</reference>
<keyword evidence="7" id="KW-0798">TonB box</keyword>
<feature type="domain" description="Secretin/TonB short N-terminal" evidence="9">
    <location>
        <begin position="51"/>
        <end position="102"/>
    </location>
</feature>
<evidence type="ECO:0000256" key="2">
    <source>
        <dbReference type="ARBA" id="ARBA00022448"/>
    </source>
</evidence>
<dbReference type="GO" id="GO:0009279">
    <property type="term" value="C:cell outer membrane"/>
    <property type="evidence" value="ECO:0007669"/>
    <property type="project" value="UniProtKB-SubCell"/>
</dbReference>
<comment type="subcellular location">
    <subcellularLocation>
        <location evidence="1 7">Cell outer membrane</location>
    </subcellularLocation>
</comment>
<dbReference type="AlphaFoldDB" id="A0A2N5CSU9"/>
<dbReference type="SUPFAM" id="SSF56935">
    <property type="entry name" value="Porins"/>
    <property type="match status" value="1"/>
</dbReference>
<feature type="signal peptide" evidence="8">
    <location>
        <begin position="1"/>
        <end position="22"/>
    </location>
</feature>
<keyword evidence="6" id="KW-0998">Cell outer membrane</keyword>
<dbReference type="PANTHER" id="PTHR40980">
    <property type="entry name" value="PLUG DOMAIN-CONTAINING PROTEIN"/>
    <property type="match status" value="1"/>
</dbReference>
<proteinExistence type="inferred from homology"/>
<dbReference type="InterPro" id="IPR011662">
    <property type="entry name" value="Secretin/TonB_short_N"/>
</dbReference>
<evidence type="ECO:0000256" key="4">
    <source>
        <dbReference type="ARBA" id="ARBA00023004"/>
    </source>
</evidence>
<evidence type="ECO:0000256" key="1">
    <source>
        <dbReference type="ARBA" id="ARBA00004442"/>
    </source>
</evidence>
<keyword evidence="3" id="KW-0410">Iron transport</keyword>
<dbReference type="Gene3D" id="3.55.50.30">
    <property type="match status" value="1"/>
</dbReference>
<dbReference type="Pfam" id="PF07715">
    <property type="entry name" value="Plug"/>
    <property type="match status" value="1"/>
</dbReference>
<keyword evidence="2" id="KW-0813">Transport</keyword>
<accession>A0A2N5CSU9</accession>
<evidence type="ECO:0000256" key="5">
    <source>
        <dbReference type="ARBA" id="ARBA00023136"/>
    </source>
</evidence>
<evidence type="ECO:0000259" key="9">
    <source>
        <dbReference type="SMART" id="SM00965"/>
    </source>
</evidence>
<dbReference type="InterPro" id="IPR012910">
    <property type="entry name" value="Plug_dom"/>
</dbReference>
<reference evidence="11 12" key="1">
    <citation type="submission" date="2017-12" db="EMBL/GenBank/DDBJ databases">
        <title>The genome sequence of Caulobacter flavus CGMCC1 15093.</title>
        <authorList>
            <person name="Gao J."/>
            <person name="Mao X."/>
            <person name="Sun J."/>
        </authorList>
    </citation>
    <scope>NUCLEOTIDE SEQUENCE [LARGE SCALE GENOMIC DNA]</scope>
    <source>
        <strain evidence="11 12">CGMCC1 15093</strain>
    </source>
</reference>
<name>A0A2N5CSU9_9CAUL</name>
<dbReference type="Proteomes" id="UP000281192">
    <property type="component" value="Chromosome"/>
</dbReference>
<gene>
    <name evidence="10" type="ORF">C1707_15875</name>
    <name evidence="11" type="ORF">CFHF_13340</name>
</gene>
<evidence type="ECO:0000313" key="12">
    <source>
        <dbReference type="Proteomes" id="UP000234483"/>
    </source>
</evidence>
<evidence type="ECO:0000256" key="6">
    <source>
        <dbReference type="ARBA" id="ARBA00023237"/>
    </source>
</evidence>
<dbReference type="InterPro" id="IPR037066">
    <property type="entry name" value="Plug_dom_sf"/>
</dbReference>
<dbReference type="OrthoDB" id="5476657at2"/>
<comment type="similarity">
    <text evidence="7">Belongs to the TonB-dependent receptor family.</text>
</comment>
<keyword evidence="4" id="KW-0408">Iron</keyword>
<dbReference type="InterPro" id="IPR036942">
    <property type="entry name" value="Beta-barrel_TonB_sf"/>
</dbReference>
<evidence type="ECO:0000256" key="3">
    <source>
        <dbReference type="ARBA" id="ARBA00022496"/>
    </source>
</evidence>
<keyword evidence="5 7" id="KW-0472">Membrane</keyword>
<dbReference type="PANTHER" id="PTHR40980:SF3">
    <property type="entry name" value="TONB-DEPENDENT RECEPTOR-LIKE BETA-BARREL DOMAIN-CONTAINING PROTEIN"/>
    <property type="match status" value="1"/>
</dbReference>
<feature type="chain" id="PRO_5044577870" description="Secretin/TonB short N-terminal domain-containing protein" evidence="8">
    <location>
        <begin position="23"/>
        <end position="1018"/>
    </location>
</feature>
<dbReference type="KEGG" id="cfh:C1707_15875"/>
<dbReference type="Gene3D" id="2.40.170.20">
    <property type="entry name" value="TonB-dependent receptor, beta-barrel domain"/>
    <property type="match status" value="1"/>
</dbReference>
<sequence length="1018" mass="107404">MRAAPAIGAMAAGWLAAAPALAAAPERSFAFDQPAQPLATALLTVSARTGAVIAAPSALTAGRRAPGLSGSMTVSQALRALLAGSDLDFSLSPSGVVTLKRRAEAIPTAPRSAARPSIQHADEPTLVTPISVLARPLAEPATEQARDTPAQVDVLLEEQLRGAGALGLGDALRQMPGVTAGPEAGEARQIAVRGVGGRFTRVRVNGMETLATFGASNAVGGTNRGRAFDYNIFAADLFKQVRLQKTASADVDEGSLGATIDMRTRSPLELPRRHAVFIVEGGYQTLSREARPRVSAVVSRRDAAGRLGLLVSAAYSGRAMVEAGASAGQWETGVAVAPGFGSAAAPLDLAAVNAALHARIPRLELMQIDQDRLGLTGSLEWRPGDATRIALDTIYAELRSSRRENLLESFTFRTPGACAAPPDPRCGINAVVVADADIALFGGRKPVLIAGRFDNVDIRSEARRDELNTIFRQTTLAATHRFREGLEGRLLAGFSRSDFSNPVQQTLYLEQFDVDGFAYDFSDGDRPALNFGDAALASPDAWTISEFRSDPNWVDNSYRSLALDLENRSGPLGWRVGVLAKTYRNVGSARMRSDGGIGNINADLPSGLRGLAVGDYVRLVGQGVDFGVTGAPAGWLAIDTRATLAASCATGGCPGFELGAGPVAGLNYDVAERSDAAFLQLALPRSPSRRFWGEAGLRVIHTRIDAAGLDVGADAVARWTSASNDYWSTLPSLNLAWSLSPEAVVRFGAARVMVRPDLISLRPGVSVSTTGAKSAASGNPDLRPTRADAFDLSLDWRPRPGVQLSTAVYRKTIATTVQGTSTRPAPFSANPFGLPDSVAAAACGAARDCSPNLPIWQFSKPINSGPGRLTGMEISARAALGAGWTVQGAAAYTRTKVRLLDQTGVWVDMQDALGAPRVAANLGLTYQRPGLEVRAALSHRSRYLATIPAPNGGDVDGVDPLTTLDMAAKLTLSPRLTLSAEAANLADARQRQFSDRTLIPTYRHHTGRELRLGLRWAM</sequence>
<dbReference type="EMBL" id="PJRQ01000025">
    <property type="protein sequence ID" value="PLR14331.1"/>
    <property type="molecule type" value="Genomic_DNA"/>
</dbReference>
<dbReference type="Proteomes" id="UP000234483">
    <property type="component" value="Unassembled WGS sequence"/>
</dbReference>
<keyword evidence="13" id="KW-1185">Reference proteome</keyword>
<dbReference type="Pfam" id="PF07660">
    <property type="entry name" value="STN"/>
    <property type="match status" value="1"/>
</dbReference>
<dbReference type="Pfam" id="PF00593">
    <property type="entry name" value="TonB_dep_Rec_b-barrel"/>
    <property type="match status" value="1"/>
</dbReference>
<keyword evidence="8" id="KW-0732">Signal</keyword>
<dbReference type="InterPro" id="IPR000531">
    <property type="entry name" value="Beta-barrel_TonB"/>
</dbReference>
<evidence type="ECO:0000313" key="10">
    <source>
        <dbReference type="EMBL" id="AYV47617.1"/>
    </source>
</evidence>
<dbReference type="InterPro" id="IPR010104">
    <property type="entry name" value="TonB_rcpt_bac"/>
</dbReference>
<protein>
    <recommendedName>
        <fullName evidence="9">Secretin/TonB short N-terminal domain-containing protein</fullName>
    </recommendedName>
</protein>
<evidence type="ECO:0000313" key="13">
    <source>
        <dbReference type="Proteomes" id="UP000281192"/>
    </source>
</evidence>
<evidence type="ECO:0000256" key="8">
    <source>
        <dbReference type="SAM" id="SignalP"/>
    </source>
</evidence>
<evidence type="ECO:0000256" key="7">
    <source>
        <dbReference type="RuleBase" id="RU003357"/>
    </source>
</evidence>